<sequence length="76" mass="8142">MGKRKDRRLTSANRRVKLDLLAEPSGDFGDSSNQEEVEVGGNGKHHAGSPNSPSSSGGFHQISTRTDLCRGHHCIG</sequence>
<dbReference type="PANTHER" id="PTHR47852">
    <property type="entry name" value="OS06G0298400 PROTEIN"/>
    <property type="match status" value="1"/>
</dbReference>
<keyword evidence="3" id="KW-1185">Reference proteome</keyword>
<evidence type="ECO:0000313" key="2">
    <source>
        <dbReference type="EMBL" id="KAK1440189.1"/>
    </source>
</evidence>
<feature type="region of interest" description="Disordered" evidence="1">
    <location>
        <begin position="1"/>
        <end position="63"/>
    </location>
</feature>
<protein>
    <submittedName>
        <fullName evidence="2">Uncharacterized protein</fullName>
    </submittedName>
</protein>
<name>A0AAD8LD22_TARER</name>
<accession>A0AAD8LD22</accession>
<dbReference type="PANTHER" id="PTHR47852:SF2">
    <property type="entry name" value="WW DOMAIN-CONTAINING PROTEIN"/>
    <property type="match status" value="1"/>
</dbReference>
<dbReference type="Proteomes" id="UP001229421">
    <property type="component" value="Unassembled WGS sequence"/>
</dbReference>
<feature type="compositionally biased region" description="Low complexity" evidence="1">
    <location>
        <begin position="48"/>
        <end position="58"/>
    </location>
</feature>
<dbReference type="EMBL" id="JAUHHV010000001">
    <property type="protein sequence ID" value="KAK1440189.1"/>
    <property type="molecule type" value="Genomic_DNA"/>
</dbReference>
<dbReference type="AlphaFoldDB" id="A0AAD8LD22"/>
<evidence type="ECO:0000256" key="1">
    <source>
        <dbReference type="SAM" id="MobiDB-lite"/>
    </source>
</evidence>
<gene>
    <name evidence="2" type="ORF">QVD17_06014</name>
</gene>
<comment type="caution">
    <text evidence="2">The sequence shown here is derived from an EMBL/GenBank/DDBJ whole genome shotgun (WGS) entry which is preliminary data.</text>
</comment>
<reference evidence="2" key="1">
    <citation type="journal article" date="2023" name="bioRxiv">
        <title>Improved chromosome-level genome assembly for marigold (Tagetes erecta).</title>
        <authorList>
            <person name="Jiang F."/>
            <person name="Yuan L."/>
            <person name="Wang S."/>
            <person name="Wang H."/>
            <person name="Xu D."/>
            <person name="Wang A."/>
            <person name="Fan W."/>
        </authorList>
    </citation>
    <scope>NUCLEOTIDE SEQUENCE</scope>
    <source>
        <strain evidence="2">WSJ</strain>
        <tissue evidence="2">Leaf</tissue>
    </source>
</reference>
<evidence type="ECO:0000313" key="3">
    <source>
        <dbReference type="Proteomes" id="UP001229421"/>
    </source>
</evidence>
<organism evidence="2 3">
    <name type="scientific">Tagetes erecta</name>
    <name type="common">African marigold</name>
    <dbReference type="NCBI Taxonomy" id="13708"/>
    <lineage>
        <taxon>Eukaryota</taxon>
        <taxon>Viridiplantae</taxon>
        <taxon>Streptophyta</taxon>
        <taxon>Embryophyta</taxon>
        <taxon>Tracheophyta</taxon>
        <taxon>Spermatophyta</taxon>
        <taxon>Magnoliopsida</taxon>
        <taxon>eudicotyledons</taxon>
        <taxon>Gunneridae</taxon>
        <taxon>Pentapetalae</taxon>
        <taxon>asterids</taxon>
        <taxon>campanulids</taxon>
        <taxon>Asterales</taxon>
        <taxon>Asteraceae</taxon>
        <taxon>Asteroideae</taxon>
        <taxon>Heliantheae alliance</taxon>
        <taxon>Tageteae</taxon>
        <taxon>Tagetes</taxon>
    </lineage>
</organism>
<proteinExistence type="predicted"/>